<feature type="compositionally biased region" description="Pro residues" evidence="2">
    <location>
        <begin position="264"/>
        <end position="276"/>
    </location>
</feature>
<evidence type="ECO:0000256" key="1">
    <source>
        <dbReference type="ARBA" id="ARBA00005437"/>
    </source>
</evidence>
<dbReference type="PRINTS" id="PR01217">
    <property type="entry name" value="PRICHEXTENSN"/>
</dbReference>
<feature type="region of interest" description="Disordered" evidence="2">
    <location>
        <begin position="314"/>
        <end position="352"/>
    </location>
</feature>
<dbReference type="InterPro" id="IPR025659">
    <property type="entry name" value="Tubby-like_C"/>
</dbReference>
<gene>
    <name evidence="3" type="primary">Ttn_1</name>
    <name evidence="3" type="ORF">LOC62_02G003504</name>
</gene>
<feature type="compositionally biased region" description="Basic and acidic residues" evidence="2">
    <location>
        <begin position="1"/>
        <end position="13"/>
    </location>
</feature>
<proteinExistence type="inferred from homology"/>
<dbReference type="Proteomes" id="UP000827549">
    <property type="component" value="Chromosome 2"/>
</dbReference>
<feature type="compositionally biased region" description="Pro residues" evidence="2">
    <location>
        <begin position="166"/>
        <end position="183"/>
    </location>
</feature>
<keyword evidence="4" id="KW-1185">Reference proteome</keyword>
<protein>
    <submittedName>
        <fullName evidence="3">Titin</fullName>
    </submittedName>
</protein>
<evidence type="ECO:0000256" key="2">
    <source>
        <dbReference type="SAM" id="MobiDB-lite"/>
    </source>
</evidence>
<feature type="compositionally biased region" description="Pro residues" evidence="2">
    <location>
        <begin position="46"/>
        <end position="59"/>
    </location>
</feature>
<dbReference type="InterPro" id="IPR007612">
    <property type="entry name" value="LOR"/>
</dbReference>
<name>A0AAF0YAG2_9TREE</name>
<dbReference type="EMBL" id="CP086715">
    <property type="protein sequence ID" value="WOO79988.1"/>
    <property type="molecule type" value="Genomic_DNA"/>
</dbReference>
<feature type="compositionally biased region" description="Low complexity" evidence="2">
    <location>
        <begin position="60"/>
        <end position="83"/>
    </location>
</feature>
<sequence length="666" mass="68735">MEVHTHPPADPRAARALPTVPGTDGQRRVSVGNVDGAARRFGPRALPSPPGKSPPPTFQSPPSIAQASPPPATLSSPLPATLSSPPPAAVSPVALPPGPAAFTTPPPGQYAPSPYAPPQHVVQPSPPAPAPTHDPSYAPGARRSDLKERIASAIGNVQQASSTLPGSPPPTTYYPSLSPPQSPPAHGVDGLAFSGLSIGGPTDGLAPPNAPFAHQRVPSPLPDVQTMYHSNIPHPPPAIWNVSTAPLVAPQATAPPSRFDDVLTPPPAQPSEPAPPVQTYAPTQTQPGAYSSHHQAVDVYGAAAAARSYFPQATQPGVPQQQQQQQQYSAMVASHLPTPPDSAGMPPQQGAAPVNLPTSPAAYPAAPPPTSVSEVPPQASVFAYQATPVAQQPAGAVQQPGATAPVAAAPAGYAPATAIPGQPSFLAPPAAPAPAGAAPAAPGVASGHYNANLPHNRSLPVIPRVDPQLAILPHCIVNDSMTLALKDNIFFKVADPTARDVNGNVVFKFSNKKAASKVMIMHDINDNVLYMFDQATSRGLNKAVIRSGQGQDLIRIDTMYSAMSKFRISFTNTVTGQPASLSVQGKLWVGLQCQLVLDNGQVVAHIIRDKTKALLLSAEKATYTLTVAPGVDLALITIVVAALNQIDESRAMNFVNVAAQHLPIGD</sequence>
<evidence type="ECO:0000313" key="3">
    <source>
        <dbReference type="EMBL" id="WOO79988.1"/>
    </source>
</evidence>
<comment type="similarity">
    <text evidence="1">Belongs to the LOR family.</text>
</comment>
<feature type="region of interest" description="Disordered" evidence="2">
    <location>
        <begin position="1"/>
        <end position="191"/>
    </location>
</feature>
<dbReference type="InterPro" id="IPR038595">
    <property type="entry name" value="LOR_sf"/>
</dbReference>
<organism evidence="3 4">
    <name type="scientific">Vanrija pseudolonga</name>
    <dbReference type="NCBI Taxonomy" id="143232"/>
    <lineage>
        <taxon>Eukaryota</taxon>
        <taxon>Fungi</taxon>
        <taxon>Dikarya</taxon>
        <taxon>Basidiomycota</taxon>
        <taxon>Agaricomycotina</taxon>
        <taxon>Tremellomycetes</taxon>
        <taxon>Trichosporonales</taxon>
        <taxon>Trichosporonaceae</taxon>
        <taxon>Vanrija</taxon>
    </lineage>
</organism>
<dbReference type="AlphaFoldDB" id="A0AAF0YAG2"/>
<evidence type="ECO:0000313" key="4">
    <source>
        <dbReference type="Proteomes" id="UP000827549"/>
    </source>
</evidence>
<reference evidence="3" key="1">
    <citation type="submission" date="2023-10" db="EMBL/GenBank/DDBJ databases">
        <authorList>
            <person name="Noh H."/>
        </authorList>
    </citation>
    <scope>NUCLEOTIDE SEQUENCE</scope>
    <source>
        <strain evidence="3">DUCC4014</strain>
    </source>
</reference>
<dbReference type="SUPFAM" id="SSF54518">
    <property type="entry name" value="Tubby C-terminal domain-like"/>
    <property type="match status" value="1"/>
</dbReference>
<feature type="region of interest" description="Disordered" evidence="2">
    <location>
        <begin position="251"/>
        <end position="294"/>
    </location>
</feature>
<dbReference type="Gene3D" id="2.40.160.200">
    <property type="entry name" value="LURP1-related"/>
    <property type="match status" value="1"/>
</dbReference>
<feature type="compositionally biased region" description="Polar residues" evidence="2">
    <location>
        <begin position="280"/>
        <end position="294"/>
    </location>
</feature>
<feature type="compositionally biased region" description="Pro residues" evidence="2">
    <location>
        <begin position="84"/>
        <end position="117"/>
    </location>
</feature>
<dbReference type="RefSeq" id="XP_062626020.1">
    <property type="nucleotide sequence ID" value="XM_062770036.1"/>
</dbReference>
<dbReference type="Pfam" id="PF04525">
    <property type="entry name" value="LOR"/>
    <property type="match status" value="1"/>
</dbReference>
<dbReference type="GeneID" id="87806746"/>
<accession>A0AAF0YAG2</accession>